<geneLocation type="plasmid" evidence="2">
    <name>pQBR57</name>
</geneLocation>
<protein>
    <submittedName>
        <fullName evidence="2">Uncharacterized protein</fullName>
    </submittedName>
</protein>
<organism evidence="2">
    <name type="scientific">Pseudomonas fluorescens (strain SBW25)</name>
    <dbReference type="NCBI Taxonomy" id="216595"/>
    <lineage>
        <taxon>Bacteria</taxon>
        <taxon>Pseudomonadati</taxon>
        <taxon>Pseudomonadota</taxon>
        <taxon>Gammaproteobacteria</taxon>
        <taxon>Pseudomonadales</taxon>
        <taxon>Pseudomonadaceae</taxon>
        <taxon>Pseudomonas</taxon>
    </lineage>
</organism>
<dbReference type="RefSeq" id="WP_192963321.1">
    <property type="nucleotide sequence ID" value="NZ_LN713926.1"/>
</dbReference>
<evidence type="ECO:0000313" key="2">
    <source>
        <dbReference type="EMBL" id="CEK42126.1"/>
    </source>
</evidence>
<reference evidence="2" key="1">
    <citation type="submission" date="2014-12" db="EMBL/GenBank/DDBJ databases">
        <authorList>
            <person name="Hall J."/>
        </authorList>
    </citation>
    <scope>NUCLEOTIDE SEQUENCE [LARGE SCALE GENOMIC DNA]</scope>
    <source>
        <strain evidence="2">SBW25</strain>
        <plasmid evidence="2">pQBR57</plasmid>
    </source>
</reference>
<name>A0A0G4E4G5_PSEFS</name>
<keyword evidence="1" id="KW-1133">Transmembrane helix</keyword>
<dbReference type="AlphaFoldDB" id="A0A0G4E4G5"/>
<keyword evidence="1" id="KW-0472">Membrane</keyword>
<reference evidence="2" key="2">
    <citation type="submission" date="2015-06" db="EMBL/GenBank/DDBJ databases">
        <title>Environmentally co-occuring mercury resistance plasmids are genetically and phenotypically diverse and confer variable context-dependent fitness effects.</title>
        <authorList>
            <person name="Hall J.P.J."/>
            <person name="Harrison E."/>
            <person name="Lilley A.K."/>
            <person name="Paterson S."/>
            <person name="Spiers A.J."/>
            <person name="Brockhurst M.A."/>
        </authorList>
    </citation>
    <scope>NUCLEOTIDE SEQUENCE [LARGE SCALE GENOMIC DNA]</scope>
    <source>
        <strain evidence="2">SBW25</strain>
        <plasmid evidence="2">pQBR57</plasmid>
    </source>
</reference>
<dbReference type="EMBL" id="LN713926">
    <property type="protein sequence ID" value="CEK42126.1"/>
    <property type="molecule type" value="Genomic_DNA"/>
</dbReference>
<proteinExistence type="predicted"/>
<feature type="transmembrane region" description="Helical" evidence="1">
    <location>
        <begin position="54"/>
        <end position="75"/>
    </location>
</feature>
<accession>A0A0G4E4G5</accession>
<keyword evidence="2" id="KW-0614">Plasmid</keyword>
<gene>
    <name evidence="2" type="ORF">PQBR57_0173</name>
</gene>
<keyword evidence="1" id="KW-0812">Transmembrane</keyword>
<sequence length="161" mass="17396">MRNAVKVGPAIDARNKRIIAASRVTFLGYGLHHDAGMLLDGDDYEGRAYYAQRILFRIKLLAVIICAFVLLSVFMPKSPKAAPVPPTFKDAGSVVSVQFHDTAFSRSTSVTTSEGTFQVAGAVTASAGDVAKIRKSVGISRVEVTSLCIDSHYKPDCYRVL</sequence>
<evidence type="ECO:0000256" key="1">
    <source>
        <dbReference type="SAM" id="Phobius"/>
    </source>
</evidence>